<sequence length="413" mass="47225">MDNSAPRTSEESRTQLQYLGELVSQGFANLERKYRTERPSTPTRESASRNFAVDGVNSKEILYDRLISTLLPRLKAQVNTISATLEPASMKKDPESSLRRVLEIQPELDHNITQIDTDLLQLCPESLSSCGKTDDQHLKQFKAYRLAELKDEFVCILDWICSVCRATPRYIEAMELSRGGFFDHDDDDMYGQKEYAEKAVYMIEWAIVHSKRSEMGVLESTGKHGVRRIESRLIDLIMRFTPTDPRGIAECEPFRHRSSIYLAKLTVPIVKLLRLFYKKLSQIAINFGKTLISHTQMNSEQLKYVCESVEKVNRKLGSFEDNLSDIDTEFGDTPVNIRSLAQPLEEIASYLEGPLNSVVLYLVPLVDNLPDQTYFQSWFALWNSQFNMAIHNVLQAAQNLDQNQLGYVVPLLP</sequence>
<name>A0A5B0PKP4_PUCGR</name>
<evidence type="ECO:0000313" key="2">
    <source>
        <dbReference type="Proteomes" id="UP000324748"/>
    </source>
</evidence>
<dbReference type="OrthoDB" id="2496520at2759"/>
<proteinExistence type="predicted"/>
<keyword evidence="2" id="KW-1185">Reference proteome</keyword>
<dbReference type="Proteomes" id="UP000324748">
    <property type="component" value="Unassembled WGS sequence"/>
</dbReference>
<reference evidence="1 2" key="1">
    <citation type="submission" date="2019-05" db="EMBL/GenBank/DDBJ databases">
        <title>Emergence of the Ug99 lineage of the wheat stem rust pathogen through somatic hybridization.</title>
        <authorList>
            <person name="Li F."/>
            <person name="Upadhyaya N.M."/>
            <person name="Sperschneider J."/>
            <person name="Matny O."/>
            <person name="Nguyen-Phuc H."/>
            <person name="Mago R."/>
            <person name="Raley C."/>
            <person name="Miller M.E."/>
            <person name="Silverstein K.A.T."/>
            <person name="Henningsen E."/>
            <person name="Hirsch C.D."/>
            <person name="Visser B."/>
            <person name="Pretorius Z.A."/>
            <person name="Steffenson B.J."/>
            <person name="Schwessinger B."/>
            <person name="Dodds P.N."/>
            <person name="Figueroa M."/>
        </authorList>
    </citation>
    <scope>NUCLEOTIDE SEQUENCE [LARGE SCALE GENOMIC DNA]</scope>
    <source>
        <strain evidence="1">21-0</strain>
    </source>
</reference>
<evidence type="ECO:0000313" key="1">
    <source>
        <dbReference type="EMBL" id="KAA1101098.1"/>
    </source>
</evidence>
<organism evidence="1 2">
    <name type="scientific">Puccinia graminis f. sp. tritici</name>
    <dbReference type="NCBI Taxonomy" id="56615"/>
    <lineage>
        <taxon>Eukaryota</taxon>
        <taxon>Fungi</taxon>
        <taxon>Dikarya</taxon>
        <taxon>Basidiomycota</taxon>
        <taxon>Pucciniomycotina</taxon>
        <taxon>Pucciniomycetes</taxon>
        <taxon>Pucciniales</taxon>
        <taxon>Pucciniaceae</taxon>
        <taxon>Puccinia</taxon>
    </lineage>
</organism>
<dbReference type="PANTHER" id="PTHR33069:SF3">
    <property type="entry name" value="DYNEIN HEAVY CHAIN TAIL DOMAIN-CONTAINING PROTEIN"/>
    <property type="match status" value="1"/>
</dbReference>
<gene>
    <name evidence="1" type="ORF">PGT21_006939</name>
</gene>
<accession>A0A5B0PKP4</accession>
<comment type="caution">
    <text evidence="1">The sequence shown here is derived from an EMBL/GenBank/DDBJ whole genome shotgun (WGS) entry which is preliminary data.</text>
</comment>
<dbReference type="PANTHER" id="PTHR33069">
    <property type="entry name" value="CHROMOSOME 7, WHOLE GENOME SHOTGUN SEQUENCE-RELATED"/>
    <property type="match status" value="1"/>
</dbReference>
<dbReference type="AlphaFoldDB" id="A0A5B0PKP4"/>
<protein>
    <submittedName>
        <fullName evidence="1">Uncharacterized protein</fullName>
    </submittedName>
</protein>
<dbReference type="EMBL" id="VSWC01000053">
    <property type="protein sequence ID" value="KAA1101098.1"/>
    <property type="molecule type" value="Genomic_DNA"/>
</dbReference>